<comment type="caution">
    <text evidence="1">The sequence shown here is derived from an EMBL/GenBank/DDBJ whole genome shotgun (WGS) entry which is preliminary data.</text>
</comment>
<proteinExistence type="predicted"/>
<gene>
    <name evidence="1" type="ORF">SDC9_187562</name>
</gene>
<protein>
    <submittedName>
        <fullName evidence="1">Uncharacterized protein</fullName>
    </submittedName>
</protein>
<accession>A0A645HM65</accession>
<reference evidence="1" key="1">
    <citation type="submission" date="2019-08" db="EMBL/GenBank/DDBJ databases">
        <authorList>
            <person name="Kucharzyk K."/>
            <person name="Murdoch R.W."/>
            <person name="Higgins S."/>
            <person name="Loffler F."/>
        </authorList>
    </citation>
    <scope>NUCLEOTIDE SEQUENCE</scope>
</reference>
<evidence type="ECO:0000313" key="1">
    <source>
        <dbReference type="EMBL" id="MPN40027.1"/>
    </source>
</evidence>
<organism evidence="1">
    <name type="scientific">bioreactor metagenome</name>
    <dbReference type="NCBI Taxonomy" id="1076179"/>
    <lineage>
        <taxon>unclassified sequences</taxon>
        <taxon>metagenomes</taxon>
        <taxon>ecological metagenomes</taxon>
    </lineage>
</organism>
<dbReference type="AlphaFoldDB" id="A0A645HM65"/>
<sequence>MTEKIGDARYKKGGKEKNKDSHYVIIFKKI</sequence>
<name>A0A645HM65_9ZZZZ</name>
<dbReference type="EMBL" id="VSSQ01096187">
    <property type="protein sequence ID" value="MPN40027.1"/>
    <property type="molecule type" value="Genomic_DNA"/>
</dbReference>